<dbReference type="InterPro" id="IPR003959">
    <property type="entry name" value="ATPase_AAA_core"/>
</dbReference>
<dbReference type="GO" id="GO:0016887">
    <property type="term" value="F:ATP hydrolysis activity"/>
    <property type="evidence" value="ECO:0007669"/>
    <property type="project" value="InterPro"/>
</dbReference>
<dbReference type="SUPFAM" id="SSF52540">
    <property type="entry name" value="P-loop containing nucleoside triphosphate hydrolases"/>
    <property type="match status" value="1"/>
</dbReference>
<accession>A0A5J4T1N1</accession>
<dbReference type="AlphaFoldDB" id="A0A5J4T1N1"/>
<dbReference type="InterPro" id="IPR027417">
    <property type="entry name" value="P-loop_NTPase"/>
</dbReference>
<dbReference type="GO" id="GO:0006302">
    <property type="term" value="P:double-strand break repair"/>
    <property type="evidence" value="ECO:0007669"/>
    <property type="project" value="TreeGrafter"/>
</dbReference>
<dbReference type="EMBL" id="SNRY01000009">
    <property type="protein sequence ID" value="KAA6351772.1"/>
    <property type="molecule type" value="Genomic_DNA"/>
</dbReference>
<sequence length="360" mass="42340">MIKNIQIENYKSIRKLDLDLRPINILIGENGAGKSNFLGFFEFLRSIANTRMQLFVAEKGGAENILYYGSKNSKYLSGKIEFGIIDINLPSGYQFLMKPNNEERFYYEEEWISFYDLHKDNTPYWTLLLGSGYNESKLNSDSLVWKYMDSFRVYHFHDTTRTSKMRKSTEIYDNRFLREDGANLPAYLYLMQEKYPKDFKKIEMLVRMVAPYFERFNLQPDEFNEDKIQLEWKEKYFDAYFRANHLSDGTLRFIALAALLLTPKIPEVIIIDEPELGLHPSAINILAELIKEASTRTQIIMSTQSVNFIDNFEPEDIIVVDKENDGQSIFKRQNTEELRDWLEEYSIGDLWNKNVIGGRP</sequence>
<name>A0A5J4T1N1_9ZZZZ</name>
<dbReference type="PANTHER" id="PTHR32182">
    <property type="entry name" value="DNA REPLICATION AND REPAIR PROTEIN RECF"/>
    <property type="match status" value="1"/>
</dbReference>
<feature type="domain" description="ATPase AAA-type core" evidence="1">
    <location>
        <begin position="23"/>
        <end position="310"/>
    </location>
</feature>
<evidence type="ECO:0000259" key="1">
    <source>
        <dbReference type="Pfam" id="PF13304"/>
    </source>
</evidence>
<dbReference type="InterPro" id="IPR014555">
    <property type="entry name" value="RecF-like"/>
</dbReference>
<dbReference type="Pfam" id="PF13304">
    <property type="entry name" value="AAA_21"/>
    <property type="match status" value="1"/>
</dbReference>
<dbReference type="CDD" id="cd00267">
    <property type="entry name" value="ABC_ATPase"/>
    <property type="match status" value="1"/>
</dbReference>
<dbReference type="GO" id="GO:0005524">
    <property type="term" value="F:ATP binding"/>
    <property type="evidence" value="ECO:0007669"/>
    <property type="project" value="InterPro"/>
</dbReference>
<dbReference type="Gene3D" id="3.40.50.300">
    <property type="entry name" value="P-loop containing nucleotide triphosphate hydrolases"/>
    <property type="match status" value="1"/>
</dbReference>
<dbReference type="PANTHER" id="PTHR32182:SF22">
    <property type="entry name" value="ATP-DEPENDENT ENDONUCLEASE, OLD FAMILY-RELATED"/>
    <property type="match status" value="1"/>
</dbReference>
<protein>
    <submittedName>
        <fullName evidence="2">DNA replication and repair protein RecF</fullName>
    </submittedName>
</protein>
<dbReference type="PIRSF" id="PIRSF029347">
    <property type="entry name" value="RecF"/>
    <property type="match status" value="1"/>
</dbReference>
<reference evidence="2" key="1">
    <citation type="submission" date="2019-03" db="EMBL/GenBank/DDBJ databases">
        <title>Single cell metagenomics reveals metabolic interactions within the superorganism composed of flagellate Streblomastix strix and complex community of Bacteroidetes bacteria on its surface.</title>
        <authorList>
            <person name="Treitli S.C."/>
            <person name="Kolisko M."/>
            <person name="Husnik F."/>
            <person name="Keeling P."/>
            <person name="Hampl V."/>
        </authorList>
    </citation>
    <scope>NUCLEOTIDE SEQUENCE</scope>
    <source>
        <strain evidence="2">STM</strain>
    </source>
</reference>
<dbReference type="GO" id="GO:0000731">
    <property type="term" value="P:DNA synthesis involved in DNA repair"/>
    <property type="evidence" value="ECO:0007669"/>
    <property type="project" value="TreeGrafter"/>
</dbReference>
<gene>
    <name evidence="2" type="ORF">EZS27_000897</name>
</gene>
<evidence type="ECO:0000313" key="2">
    <source>
        <dbReference type="EMBL" id="KAA6351772.1"/>
    </source>
</evidence>
<organism evidence="2">
    <name type="scientific">termite gut metagenome</name>
    <dbReference type="NCBI Taxonomy" id="433724"/>
    <lineage>
        <taxon>unclassified sequences</taxon>
        <taxon>metagenomes</taxon>
        <taxon>organismal metagenomes</taxon>
    </lineage>
</organism>
<proteinExistence type="predicted"/>
<comment type="caution">
    <text evidence="2">The sequence shown here is derived from an EMBL/GenBank/DDBJ whole genome shotgun (WGS) entry which is preliminary data.</text>
</comment>